<dbReference type="Gene3D" id="3.90.176.10">
    <property type="entry name" value="Toxin ADP-ribosyltransferase, Chain A, domain 1"/>
    <property type="match status" value="1"/>
</dbReference>
<name>X6NFV1_RETFI</name>
<reference evidence="1 2" key="1">
    <citation type="journal article" date="2013" name="Curr. Biol.">
        <title>The Genome of the Foraminiferan Reticulomyxa filosa.</title>
        <authorList>
            <person name="Glockner G."/>
            <person name="Hulsmann N."/>
            <person name="Schleicher M."/>
            <person name="Noegel A.A."/>
            <person name="Eichinger L."/>
            <person name="Gallinger C."/>
            <person name="Pawlowski J."/>
            <person name="Sierra R."/>
            <person name="Euteneuer U."/>
            <person name="Pillet L."/>
            <person name="Moustafa A."/>
            <person name="Platzer M."/>
            <person name="Groth M."/>
            <person name="Szafranski K."/>
            <person name="Schliwa M."/>
        </authorList>
    </citation>
    <scope>NUCLEOTIDE SEQUENCE [LARGE SCALE GENOMIC DNA]</scope>
</reference>
<dbReference type="Proteomes" id="UP000023152">
    <property type="component" value="Unassembled WGS sequence"/>
</dbReference>
<comment type="caution">
    <text evidence="1">The sequence shown here is derived from an EMBL/GenBank/DDBJ whole genome shotgun (WGS) entry which is preliminary data.</text>
</comment>
<dbReference type="SUPFAM" id="SSF56399">
    <property type="entry name" value="ADP-ribosylation"/>
    <property type="match status" value="1"/>
</dbReference>
<gene>
    <name evidence="1" type="ORF">RFI_12382</name>
</gene>
<evidence type="ECO:0000313" key="1">
    <source>
        <dbReference type="EMBL" id="ETO24773.1"/>
    </source>
</evidence>
<proteinExistence type="predicted"/>
<organism evidence="1 2">
    <name type="scientific">Reticulomyxa filosa</name>
    <dbReference type="NCBI Taxonomy" id="46433"/>
    <lineage>
        <taxon>Eukaryota</taxon>
        <taxon>Sar</taxon>
        <taxon>Rhizaria</taxon>
        <taxon>Retaria</taxon>
        <taxon>Foraminifera</taxon>
        <taxon>Monothalamids</taxon>
        <taxon>Reticulomyxidae</taxon>
        <taxon>Reticulomyxa</taxon>
    </lineage>
</organism>
<keyword evidence="2" id="KW-1185">Reference proteome</keyword>
<accession>X6NFV1</accession>
<evidence type="ECO:0000313" key="2">
    <source>
        <dbReference type="Proteomes" id="UP000023152"/>
    </source>
</evidence>
<dbReference type="EMBL" id="ASPP01008971">
    <property type="protein sequence ID" value="ETO24773.1"/>
    <property type="molecule type" value="Genomic_DNA"/>
</dbReference>
<sequence length="585" mass="70705">MDDGKPFVPPKVLEGYFELEESPMCWKKRWIEISLETYTIRAYRRKYDRAEIQREKKYNSDELIDLQLKMWFDERPLKQKRDKIFYGLDIGIEGKTDWLRIRTIHPIIVREWRELIAQVLSHTIYNNVLFILFKLQMCVCVFFFLKWSQCIMLVKTGGYLPAHQYHFPINPLRTRMCDVKDKMFEAIKQVNYGGTFLWIDPMGPEGNALDQKVTIAKYSQSTEKIFQKNKREFEIEVNGYYWILQEYKQDDPNEEEKVEQELDNEQDITLNNLVALRDEIAYKPDLLDSNFCIDELMREEEVPRLYMFSRMREMLHEIIRYGRYTDLTFDEEITEKEFKQQVHYHEAYPEILHLNAKMLDTLMNNVRERYYSNVHKKCGYPLSLTQVMALYLYTFYCQHFTKDQRARRYEKWKYWDHCLYWAIFRMCGHDQRHKEKGKLYTGWHNAELKQAQTNGYFSTYCSTSKDFDTAGSFMSGNGCILEFDSSLRRSFQLYSCNIEWVSHYPAEKEVLFARGYAHPDYHHQEYWVARVIEEKSTPSFQWIQLSARVRTYYEETLRIKKKYFDKMQISANVLFMLVCILIKET</sequence>
<protein>
    <submittedName>
        <fullName evidence="1">Uncharacterized protein</fullName>
    </submittedName>
</protein>
<dbReference type="AlphaFoldDB" id="X6NFV1"/>